<evidence type="ECO:0000259" key="3">
    <source>
        <dbReference type="Pfam" id="PF05183"/>
    </source>
</evidence>
<name>A0A8H3F631_9LECA</name>
<evidence type="ECO:0000313" key="4">
    <source>
        <dbReference type="EMBL" id="CAF9916697.1"/>
    </source>
</evidence>
<dbReference type="OrthoDB" id="10055769at2759"/>
<comment type="catalytic activity">
    <reaction evidence="1">
        <text>RNA(n) + a ribonucleoside 5'-triphosphate = RNA(n+1) + diphosphate</text>
        <dbReference type="Rhea" id="RHEA:21248"/>
        <dbReference type="Rhea" id="RHEA-COMP:14527"/>
        <dbReference type="Rhea" id="RHEA-COMP:17342"/>
        <dbReference type="ChEBI" id="CHEBI:33019"/>
        <dbReference type="ChEBI" id="CHEBI:61557"/>
        <dbReference type="ChEBI" id="CHEBI:140395"/>
        <dbReference type="EC" id="2.7.7.48"/>
    </reaction>
</comment>
<dbReference type="Pfam" id="PF05183">
    <property type="entry name" value="RdRP"/>
    <property type="match status" value="1"/>
</dbReference>
<feature type="compositionally biased region" description="Low complexity" evidence="2">
    <location>
        <begin position="325"/>
        <end position="350"/>
    </location>
</feature>
<organism evidence="4 5">
    <name type="scientific">Heterodermia speciosa</name>
    <dbReference type="NCBI Taxonomy" id="116794"/>
    <lineage>
        <taxon>Eukaryota</taxon>
        <taxon>Fungi</taxon>
        <taxon>Dikarya</taxon>
        <taxon>Ascomycota</taxon>
        <taxon>Pezizomycotina</taxon>
        <taxon>Lecanoromycetes</taxon>
        <taxon>OSLEUM clade</taxon>
        <taxon>Lecanoromycetidae</taxon>
        <taxon>Caliciales</taxon>
        <taxon>Physciaceae</taxon>
        <taxon>Heterodermia</taxon>
    </lineage>
</organism>
<evidence type="ECO:0000256" key="2">
    <source>
        <dbReference type="SAM" id="MobiDB-lite"/>
    </source>
</evidence>
<dbReference type="GO" id="GO:0003968">
    <property type="term" value="F:RNA-directed RNA polymerase activity"/>
    <property type="evidence" value="ECO:0007669"/>
    <property type="project" value="UniProtKB-KW"/>
</dbReference>
<dbReference type="PANTHER" id="PTHR23079">
    <property type="entry name" value="RNA-DEPENDENT RNA POLYMERASE"/>
    <property type="match status" value="1"/>
</dbReference>
<feature type="region of interest" description="Disordered" evidence="2">
    <location>
        <begin position="145"/>
        <end position="171"/>
    </location>
</feature>
<proteinExistence type="inferred from homology"/>
<feature type="compositionally biased region" description="Polar residues" evidence="2">
    <location>
        <begin position="310"/>
        <end position="324"/>
    </location>
</feature>
<comment type="caution">
    <text evidence="4">The sequence shown here is derived from an EMBL/GenBank/DDBJ whole genome shotgun (WGS) entry which is preliminary data.</text>
</comment>
<dbReference type="InterPro" id="IPR057596">
    <property type="entry name" value="RDRP_core"/>
</dbReference>
<keyword evidence="1" id="KW-0696">RNA-directed RNA polymerase</keyword>
<dbReference type="GO" id="GO:0003723">
    <property type="term" value="F:RNA binding"/>
    <property type="evidence" value="ECO:0007669"/>
    <property type="project" value="UniProtKB-KW"/>
</dbReference>
<feature type="region of interest" description="Disordered" evidence="2">
    <location>
        <begin position="742"/>
        <end position="764"/>
    </location>
</feature>
<comment type="similarity">
    <text evidence="1">Belongs to the RdRP family.</text>
</comment>
<sequence length="1449" mass="163761">MFLPSTPTKGSKEHNEINSVIQNLSTSWNLDLPARDASWSPSRNTASSGENEIYQRVKFLYWKDKQALNCAVAEFERRAKSNWVQKPRADPGVLPSRSVRSSTRRDTFLKKRSISDEEAADLRNVLIDVLETVSKKVKEGKPYTFENGLQKESPVSPMPAPSIVHSPTTKLPRQSTISSFFVKETPGRSALRKEYTTALQNPSSDEFAVDDSDLSAMVDVLSKPKGPGPQPRSSNREYETPPDEILVPDKAEPQFRKPEPVQAEWRSRKRSHPEPEMPSMLRNVSREKRSSTYSRSHSAIELGSEIPNANVPSRQVGKSANTDLTRSFSSVSTTSLASSTTGPSTGFTTPNVSFRADSLNTSFDSANEEDDPTTKTITGLRSDNRDVRSTSAPVCSKVVKSSDDDAPESMEVDRSLTGNEAGEPQPPCINVRPAHGKFLHVGAHNVEEYLQQNLFQSSPFAAFDIDEESTVPFRQVYEVIRVSRACSLPLTAFNTLLRQGINDYEQLWTALLSIAKGHNATMPERSNVVAWKRAETSYDCVSLSGGLKFAERADQHLLDFHLNPMKLESSYRLSRKFGGDRFCVMSVPGFEASDLPKQLKGSQEKVRAALVKWFVFTELQFLGRKWRAFYVKTDSRKKKKTAFKGQKSSKPGFRVFLFAENGKDFSKGATGEHDPRKVHHQSMPVSAMIEWFMPAKENLDQTCLKLYSRLALAVSSTKPSIQFQPSQIIRCDDAFAHDPQPRRLNLQRSDEKKRHLNPGPNPIPDNVKVMNDGCARISRAAARDISEALGLDTVPSAFQGRICGAKGMWMVDALDERLPNSQLGNGYWIEITDSQLKFEGHPADNFFPDRERVTFEVQTYSTRLSTASLNFQLMPILEDRGVPYEVFKRLLEEDLTAKVGELEVAMDSALALRKWNQDNNSVVEERLINKGIDMLGGLPDSLAEKINWFVEHGFQPKSSAVLKQLLFKAIFEYCTRLENKMNIELGKSTYALMIADPLAVLEENEVHVGFSSMFRDTKSEWSEVMLHNIDILVSRSPALLPSDIQKVRAVFKPELGIYRDVIVFSCMGTCSLAEKLSGGDFDGDRAWICWEPSIVGPFQNASVPEPVDLKEFDIQKDKLRVRDIYPSDDFTSKFLLHAFDFNFRVNMLGSCTSYHEAMCYHGTSIGDETAIAIAFLLGQLVDRPKNGIIFDESHWYAYLKRKGLKPCPKPAFKDRANARPKTTNLVDNLVFVVAKTVREDALGKFTNHFKNVGTQDEDLVRLWNVEKESEEAKPGQPLSPVLYDLKHQLTRIYDYWKKNVTPHDDNKEPSVRRGSHISFRALVEKCRADFLAIEPLALENNPITKRWKRERDQKNGPAYWELLKASVVYNEWHKFGGNFPWYVAGVELGELKATAEGKGSYRVVKDYIFEAFKLDNKAVKRRRELDYGRATENDDDEFGDFDWDDFEME</sequence>
<reference evidence="4" key="1">
    <citation type="submission" date="2021-03" db="EMBL/GenBank/DDBJ databases">
        <authorList>
            <person name="Tagirdzhanova G."/>
        </authorList>
    </citation>
    <scope>NUCLEOTIDE SEQUENCE</scope>
</reference>
<evidence type="ECO:0000256" key="1">
    <source>
        <dbReference type="RuleBase" id="RU363098"/>
    </source>
</evidence>
<feature type="domain" description="RDRP core" evidence="3">
    <location>
        <begin position="560"/>
        <end position="1231"/>
    </location>
</feature>
<accession>A0A8H3F631</accession>
<dbReference type="GO" id="GO:0030422">
    <property type="term" value="P:siRNA processing"/>
    <property type="evidence" value="ECO:0007669"/>
    <property type="project" value="TreeGrafter"/>
</dbReference>
<dbReference type="InterPro" id="IPR007855">
    <property type="entry name" value="RDRP"/>
</dbReference>
<feature type="region of interest" description="Disordered" evidence="2">
    <location>
        <begin position="219"/>
        <end position="427"/>
    </location>
</feature>
<feature type="compositionally biased region" description="Basic and acidic residues" evidence="2">
    <location>
        <begin position="247"/>
        <end position="259"/>
    </location>
</feature>
<keyword evidence="1" id="KW-0548">Nucleotidyltransferase</keyword>
<keyword evidence="1" id="KW-0808">Transferase</keyword>
<protein>
    <recommendedName>
        <fullName evidence="1">RNA-dependent RNA polymerase</fullName>
        <ecNumber evidence="1">2.7.7.48</ecNumber>
    </recommendedName>
</protein>
<dbReference type="GO" id="GO:0031380">
    <property type="term" value="C:nuclear RNA-directed RNA polymerase complex"/>
    <property type="evidence" value="ECO:0007669"/>
    <property type="project" value="TreeGrafter"/>
</dbReference>
<gene>
    <name evidence="4" type="ORF">HETSPECPRED_002984</name>
</gene>
<dbReference type="EMBL" id="CAJPDS010000018">
    <property type="protein sequence ID" value="CAF9916697.1"/>
    <property type="molecule type" value="Genomic_DNA"/>
</dbReference>
<keyword evidence="5" id="KW-1185">Reference proteome</keyword>
<dbReference type="Proteomes" id="UP000664521">
    <property type="component" value="Unassembled WGS sequence"/>
</dbReference>
<dbReference type="PANTHER" id="PTHR23079:SF14">
    <property type="entry name" value="RNA-DEPENDENT RNA POLYMERASE"/>
    <property type="match status" value="1"/>
</dbReference>
<dbReference type="EC" id="2.7.7.48" evidence="1"/>
<evidence type="ECO:0000313" key="5">
    <source>
        <dbReference type="Proteomes" id="UP000664521"/>
    </source>
</evidence>
<dbReference type="Gene3D" id="1.10.8.790">
    <property type="entry name" value="RNA-dependent RNA polymerase, slab domain, helical subdomain-like"/>
    <property type="match status" value="1"/>
</dbReference>
<keyword evidence="1" id="KW-0694">RNA-binding</keyword>